<accession>A0A0E9Q0N0</accession>
<evidence type="ECO:0000313" key="1">
    <source>
        <dbReference type="EMBL" id="JAH10436.1"/>
    </source>
</evidence>
<dbReference type="AlphaFoldDB" id="A0A0E9Q0N0"/>
<organism evidence="1">
    <name type="scientific">Anguilla anguilla</name>
    <name type="common">European freshwater eel</name>
    <name type="synonym">Muraena anguilla</name>
    <dbReference type="NCBI Taxonomy" id="7936"/>
    <lineage>
        <taxon>Eukaryota</taxon>
        <taxon>Metazoa</taxon>
        <taxon>Chordata</taxon>
        <taxon>Craniata</taxon>
        <taxon>Vertebrata</taxon>
        <taxon>Euteleostomi</taxon>
        <taxon>Actinopterygii</taxon>
        <taxon>Neopterygii</taxon>
        <taxon>Teleostei</taxon>
        <taxon>Anguilliformes</taxon>
        <taxon>Anguillidae</taxon>
        <taxon>Anguilla</taxon>
    </lineage>
</organism>
<proteinExistence type="predicted"/>
<reference evidence="1" key="1">
    <citation type="submission" date="2014-11" db="EMBL/GenBank/DDBJ databases">
        <authorList>
            <person name="Amaro Gonzalez C."/>
        </authorList>
    </citation>
    <scope>NUCLEOTIDE SEQUENCE</scope>
</reference>
<reference evidence="1" key="2">
    <citation type="journal article" date="2015" name="Fish Shellfish Immunol.">
        <title>Early steps in the European eel (Anguilla anguilla)-Vibrio vulnificus interaction in the gills: Role of the RtxA13 toxin.</title>
        <authorList>
            <person name="Callol A."/>
            <person name="Pajuelo D."/>
            <person name="Ebbesson L."/>
            <person name="Teles M."/>
            <person name="MacKenzie S."/>
            <person name="Amaro C."/>
        </authorList>
    </citation>
    <scope>NUCLEOTIDE SEQUENCE</scope>
</reference>
<protein>
    <submittedName>
        <fullName evidence="1">Uncharacterized protein</fullName>
    </submittedName>
</protein>
<dbReference type="EMBL" id="GBXM01098141">
    <property type="protein sequence ID" value="JAH10436.1"/>
    <property type="molecule type" value="Transcribed_RNA"/>
</dbReference>
<sequence length="24" mass="2718">MSVYCLIAEVFCYGRIIVSILTSH</sequence>
<name>A0A0E9Q0N0_ANGAN</name>